<proteinExistence type="predicted"/>
<keyword evidence="6" id="KW-0342">GTP-binding</keyword>
<feature type="domain" description="Coenzyme F420:L-glutamate ligase-like" evidence="8">
    <location>
        <begin position="36"/>
        <end position="233"/>
    </location>
</feature>
<evidence type="ECO:0000313" key="10">
    <source>
        <dbReference type="Proteomes" id="UP001499954"/>
    </source>
</evidence>
<evidence type="ECO:0000256" key="2">
    <source>
        <dbReference type="ARBA" id="ARBA00022723"/>
    </source>
</evidence>
<dbReference type="InterPro" id="IPR008225">
    <property type="entry name" value="F420-0_g-glutamyl_ligase"/>
</dbReference>
<keyword evidence="1" id="KW-0436">Ligase</keyword>
<gene>
    <name evidence="9" type="ORF">GCM10009717_28220</name>
</gene>
<name>A0ABN2QYA5_9MICO</name>
<evidence type="ECO:0000256" key="7">
    <source>
        <dbReference type="ARBA" id="ARBA00023211"/>
    </source>
</evidence>
<dbReference type="EMBL" id="BAAAMK010000005">
    <property type="protein sequence ID" value="GAA1959916.1"/>
    <property type="molecule type" value="Genomic_DNA"/>
</dbReference>
<dbReference type="Gene3D" id="3.30.1330.100">
    <property type="entry name" value="CofE-like"/>
    <property type="match status" value="2"/>
</dbReference>
<keyword evidence="5" id="KW-0630">Potassium</keyword>
<dbReference type="RefSeq" id="WP_157416535.1">
    <property type="nucleotide sequence ID" value="NZ_BAAAMK010000005.1"/>
</dbReference>
<dbReference type="SUPFAM" id="SSF144010">
    <property type="entry name" value="CofE-like"/>
    <property type="match status" value="1"/>
</dbReference>
<keyword evidence="3" id="KW-0547">Nucleotide-binding</keyword>
<keyword evidence="4" id="KW-0460">Magnesium</keyword>
<dbReference type="NCBIfam" id="NF009810">
    <property type="entry name" value="PRK13294.1"/>
    <property type="match status" value="1"/>
</dbReference>
<protein>
    <recommendedName>
        <fullName evidence="8">Coenzyme F420:L-glutamate ligase-like domain-containing protein</fullName>
    </recommendedName>
</protein>
<dbReference type="Pfam" id="PF01996">
    <property type="entry name" value="F420_ligase"/>
    <property type="match status" value="1"/>
</dbReference>
<evidence type="ECO:0000256" key="1">
    <source>
        <dbReference type="ARBA" id="ARBA00022598"/>
    </source>
</evidence>
<dbReference type="NCBIfam" id="TIGR01916">
    <property type="entry name" value="F420_cofE"/>
    <property type="match status" value="1"/>
</dbReference>
<organism evidence="9 10">
    <name type="scientific">Agromyces allii</name>
    <dbReference type="NCBI Taxonomy" id="393607"/>
    <lineage>
        <taxon>Bacteria</taxon>
        <taxon>Bacillati</taxon>
        <taxon>Actinomycetota</taxon>
        <taxon>Actinomycetes</taxon>
        <taxon>Micrococcales</taxon>
        <taxon>Microbacteriaceae</taxon>
        <taxon>Agromyces</taxon>
    </lineage>
</organism>
<evidence type="ECO:0000256" key="4">
    <source>
        <dbReference type="ARBA" id="ARBA00022842"/>
    </source>
</evidence>
<evidence type="ECO:0000313" key="9">
    <source>
        <dbReference type="EMBL" id="GAA1959916.1"/>
    </source>
</evidence>
<evidence type="ECO:0000256" key="3">
    <source>
        <dbReference type="ARBA" id="ARBA00022741"/>
    </source>
</evidence>
<evidence type="ECO:0000256" key="5">
    <source>
        <dbReference type="ARBA" id="ARBA00022958"/>
    </source>
</evidence>
<evidence type="ECO:0000256" key="6">
    <source>
        <dbReference type="ARBA" id="ARBA00023134"/>
    </source>
</evidence>
<dbReference type="PANTHER" id="PTHR47917:SF1">
    <property type="entry name" value="COENZYME F420:L-GLUTAMATE LIGASE"/>
    <property type="match status" value="1"/>
</dbReference>
<accession>A0ABN2QYA5</accession>
<keyword evidence="10" id="KW-1185">Reference proteome</keyword>
<dbReference type="Proteomes" id="UP001499954">
    <property type="component" value="Unassembled WGS sequence"/>
</dbReference>
<evidence type="ECO:0000259" key="8">
    <source>
        <dbReference type="Pfam" id="PF01996"/>
    </source>
</evidence>
<sequence length="324" mass="32753">MSTAFATEPDARAQRAATDRATDAAAITVRALAGLGEIRPGDDLVDLIARAAAAAGGLHDGDILVVTSKIVSKAEGRIVHAADREQAITDETVRVVATRAHEGGVTRIVENRQGMVAAAAGVDASNTPDGTVLLLPVDPDASARALAAGLRERTGAHVGVILSDTLGRPWREGQTDVAIGAAGVHVVDDLRGGTDAAGRTLTVTMACLADELAGAGDLVKGKVSGCPVAVVSGLARTVGPLDLPGAASIVRPSDRDLFRLGTDEAVELGRRDGHEAGFARGRAVGQAEGFASGYAEGVAAARTEALMARSRVSPAVPAAEATTC</sequence>
<dbReference type="InterPro" id="IPR002847">
    <property type="entry name" value="F420-0_gamma-glut_ligase-dom"/>
</dbReference>
<reference evidence="9 10" key="1">
    <citation type="journal article" date="2019" name="Int. J. Syst. Evol. Microbiol.">
        <title>The Global Catalogue of Microorganisms (GCM) 10K type strain sequencing project: providing services to taxonomists for standard genome sequencing and annotation.</title>
        <authorList>
            <consortium name="The Broad Institute Genomics Platform"/>
            <consortium name="The Broad Institute Genome Sequencing Center for Infectious Disease"/>
            <person name="Wu L."/>
            <person name="Ma J."/>
        </authorList>
    </citation>
    <scope>NUCLEOTIDE SEQUENCE [LARGE SCALE GENOMIC DNA]</scope>
    <source>
        <strain evidence="9 10">JCM 13584</strain>
    </source>
</reference>
<keyword evidence="7" id="KW-0464">Manganese</keyword>
<comment type="caution">
    <text evidence="9">The sequence shown here is derived from an EMBL/GenBank/DDBJ whole genome shotgun (WGS) entry which is preliminary data.</text>
</comment>
<dbReference type="PANTHER" id="PTHR47917">
    <property type="match status" value="1"/>
</dbReference>
<keyword evidence="2" id="KW-0479">Metal-binding</keyword>